<evidence type="ECO:0000259" key="1">
    <source>
        <dbReference type="Pfam" id="PF09834"/>
    </source>
</evidence>
<keyword evidence="3" id="KW-1185">Reference proteome</keyword>
<protein>
    <submittedName>
        <fullName evidence="2">DUF2061 domain-containing protein</fullName>
    </submittedName>
</protein>
<evidence type="ECO:0000313" key="3">
    <source>
        <dbReference type="Proteomes" id="UP001501757"/>
    </source>
</evidence>
<proteinExistence type="predicted"/>
<feature type="domain" description="DUF2061" evidence="1">
    <location>
        <begin position="1"/>
        <end position="52"/>
    </location>
</feature>
<dbReference type="Pfam" id="PF09834">
    <property type="entry name" value="DUF2061"/>
    <property type="match status" value="1"/>
</dbReference>
<dbReference type="EMBL" id="BAAAEI010000014">
    <property type="protein sequence ID" value="GAA0359790.1"/>
    <property type="molecule type" value="Genomic_DNA"/>
</dbReference>
<name>A0ABP3H151_9ALTE</name>
<dbReference type="InterPro" id="IPR018638">
    <property type="entry name" value="DUF2061_membrane"/>
</dbReference>
<gene>
    <name evidence="2" type="ORF">GCM10009092_24990</name>
</gene>
<dbReference type="Proteomes" id="UP001501757">
    <property type="component" value="Unassembled WGS sequence"/>
</dbReference>
<accession>A0ABP3H151</accession>
<dbReference type="RefSeq" id="WP_343845282.1">
    <property type="nucleotide sequence ID" value="NZ_BAAAEI010000014.1"/>
</dbReference>
<organism evidence="2 3">
    <name type="scientific">Bowmanella denitrificans</name>
    <dbReference type="NCBI Taxonomy" id="366582"/>
    <lineage>
        <taxon>Bacteria</taxon>
        <taxon>Pseudomonadati</taxon>
        <taxon>Pseudomonadota</taxon>
        <taxon>Gammaproteobacteria</taxon>
        <taxon>Alteromonadales</taxon>
        <taxon>Alteromonadaceae</taxon>
        <taxon>Bowmanella</taxon>
    </lineage>
</organism>
<sequence length="74" mass="8139">MSKTISFAILHFSVAFTITYLLTGDVLVGGLVALVEPTVNTLVFYCHEKVWKRIELRASSKGFSSSAYDAPARL</sequence>
<reference evidence="3" key="1">
    <citation type="journal article" date="2019" name="Int. J. Syst. Evol. Microbiol.">
        <title>The Global Catalogue of Microorganisms (GCM) 10K type strain sequencing project: providing services to taxonomists for standard genome sequencing and annotation.</title>
        <authorList>
            <consortium name="The Broad Institute Genomics Platform"/>
            <consortium name="The Broad Institute Genome Sequencing Center for Infectious Disease"/>
            <person name="Wu L."/>
            <person name="Ma J."/>
        </authorList>
    </citation>
    <scope>NUCLEOTIDE SEQUENCE [LARGE SCALE GENOMIC DNA]</scope>
    <source>
        <strain evidence="3">JCM 13378</strain>
    </source>
</reference>
<evidence type="ECO:0000313" key="2">
    <source>
        <dbReference type="EMBL" id="GAA0359790.1"/>
    </source>
</evidence>
<comment type="caution">
    <text evidence="2">The sequence shown here is derived from an EMBL/GenBank/DDBJ whole genome shotgun (WGS) entry which is preliminary data.</text>
</comment>